<feature type="transmembrane region" description="Helical" evidence="2">
    <location>
        <begin position="463"/>
        <end position="481"/>
    </location>
</feature>
<keyword evidence="2" id="KW-1133">Transmembrane helix</keyword>
<feature type="transmembrane region" description="Helical" evidence="2">
    <location>
        <begin position="434"/>
        <end position="451"/>
    </location>
</feature>
<evidence type="ECO:0000256" key="2">
    <source>
        <dbReference type="SAM" id="Phobius"/>
    </source>
</evidence>
<accession>A0AAF0EM64</accession>
<evidence type="ECO:0000313" key="4">
    <source>
        <dbReference type="Proteomes" id="UP001213623"/>
    </source>
</evidence>
<feature type="compositionally biased region" description="Polar residues" evidence="1">
    <location>
        <begin position="43"/>
        <end position="55"/>
    </location>
</feature>
<dbReference type="Proteomes" id="UP001213623">
    <property type="component" value="Chromosome 1"/>
</dbReference>
<feature type="region of interest" description="Disordered" evidence="1">
    <location>
        <begin position="1"/>
        <end position="86"/>
    </location>
</feature>
<organism evidence="3 4">
    <name type="scientific">Malassezia nana</name>
    <dbReference type="NCBI Taxonomy" id="180528"/>
    <lineage>
        <taxon>Eukaryota</taxon>
        <taxon>Fungi</taxon>
        <taxon>Dikarya</taxon>
        <taxon>Basidiomycota</taxon>
        <taxon>Ustilaginomycotina</taxon>
        <taxon>Malasseziomycetes</taxon>
        <taxon>Malasseziales</taxon>
        <taxon>Malasseziaceae</taxon>
        <taxon>Malassezia</taxon>
    </lineage>
</organism>
<feature type="transmembrane region" description="Helical" evidence="2">
    <location>
        <begin position="517"/>
        <end position="537"/>
    </location>
</feature>
<reference evidence="3" key="1">
    <citation type="submission" date="2023-03" db="EMBL/GenBank/DDBJ databases">
        <title>Mating type loci evolution in Malassezia.</title>
        <authorList>
            <person name="Coelho M.A."/>
        </authorList>
    </citation>
    <scope>NUCLEOTIDE SEQUENCE</scope>
    <source>
        <strain evidence="3">CBS 9557</strain>
    </source>
</reference>
<protein>
    <submittedName>
        <fullName evidence="3">Uncharacterized protein</fullName>
    </submittedName>
</protein>
<dbReference type="AlphaFoldDB" id="A0AAF0EM64"/>
<evidence type="ECO:0000256" key="1">
    <source>
        <dbReference type="SAM" id="MobiDB-lite"/>
    </source>
</evidence>
<feature type="compositionally biased region" description="Acidic residues" evidence="1">
    <location>
        <begin position="17"/>
        <end position="27"/>
    </location>
</feature>
<feature type="transmembrane region" description="Helical" evidence="2">
    <location>
        <begin position="557"/>
        <end position="586"/>
    </location>
</feature>
<keyword evidence="2" id="KW-0812">Transmembrane</keyword>
<feature type="transmembrane region" description="Helical" evidence="2">
    <location>
        <begin position="598"/>
        <end position="622"/>
    </location>
</feature>
<feature type="transmembrane region" description="Helical" evidence="2">
    <location>
        <begin position="200"/>
        <end position="218"/>
    </location>
</feature>
<keyword evidence="4" id="KW-1185">Reference proteome</keyword>
<feature type="compositionally biased region" description="Polar residues" evidence="1">
    <location>
        <begin position="1"/>
        <end position="13"/>
    </location>
</feature>
<dbReference type="PANTHER" id="PTHR40467:SF1">
    <property type="match status" value="1"/>
</dbReference>
<dbReference type="InterPro" id="IPR039966">
    <property type="entry name" value="C553.12c"/>
</dbReference>
<gene>
    <name evidence="3" type="ORF">MNAN1_000228</name>
</gene>
<feature type="transmembrane region" description="Helical" evidence="2">
    <location>
        <begin position="315"/>
        <end position="334"/>
    </location>
</feature>
<feature type="transmembrane region" description="Helical" evidence="2">
    <location>
        <begin position="271"/>
        <end position="289"/>
    </location>
</feature>
<sequence length="627" mass="72718">MSEAASTSRTPFLTQPEIEEESWDESSVEGSGSDMGIDEEDPNSSWQSPLATQTIPPSPALDGRAHDAFWTGNPSPRSSPHRRQIWEDQPLEFKEEGNVFWGFRRNQRHRSLQPMGYGSVGLSPSSKLRDMVSGRRTRSHALHLVGYRSQIQRSFSESVESLHPGPGPVMGPQRFRVDHAFRPTSAAIDDLLSSGPRRNFVLVWIPVMLVLLWCGLPFPTDVDSDGGVHDTNFFFFLFWYFGCYVAVALIFVTQLFTLYRLNWWPKKFGAKWSYLFFWTMSLCTGYLVHKFMPIDRSRSDSTDDGEREWQLKTEWVLLTFGTMAMPAFACFIGLRRSGRQRYRPVGSDVHHSFATHEHTRRIPSSYRRFLWFMGSLGLSLVSLLAGQGYAIVFMRTLPHTGVDGTLYVAFWMLTVHLLSAIVQWIMSEKVRSRPLLFAFKYFYFMIYFIFYRNLFARLRSFDQFALIQLLSSTWVCLWYPISMSKTWLKILNVFNSRPLSHEKHVEKISLYFYLRNIAQHTTMLAFLGWLSLLHFGFNQPLYPFFAFDDNDPYNYRLTMMGSLAIWASEIFSNFLTASLCNFFYGVHAAHLGLAEMRLYPELVPTLVWTSLHVLMNMLFFLIKLNFS</sequence>
<proteinExistence type="predicted"/>
<feature type="transmembrane region" description="Helical" evidence="2">
    <location>
        <begin position="238"/>
        <end position="259"/>
    </location>
</feature>
<dbReference type="EMBL" id="CP119892">
    <property type="protein sequence ID" value="WFD25261.1"/>
    <property type="molecule type" value="Genomic_DNA"/>
</dbReference>
<feature type="transmembrane region" description="Helical" evidence="2">
    <location>
        <begin position="404"/>
        <end position="422"/>
    </location>
</feature>
<evidence type="ECO:0000313" key="3">
    <source>
        <dbReference type="EMBL" id="WFD25261.1"/>
    </source>
</evidence>
<name>A0AAF0EM64_9BASI</name>
<feature type="transmembrane region" description="Helical" evidence="2">
    <location>
        <begin position="369"/>
        <end position="392"/>
    </location>
</feature>
<keyword evidence="2" id="KW-0472">Membrane</keyword>
<dbReference type="PANTHER" id="PTHR40467">
    <property type="match status" value="1"/>
</dbReference>